<evidence type="ECO:0000259" key="21">
    <source>
        <dbReference type="Pfam" id="PF15508"/>
    </source>
</evidence>
<protein>
    <recommendedName>
        <fullName evidence="16">Acid ceramidase</fullName>
        <ecNumber evidence="6">3.5.1.23</ecNumber>
    </recommendedName>
</protein>
<evidence type="ECO:0000256" key="15">
    <source>
        <dbReference type="ARBA" id="ARBA00023228"/>
    </source>
</evidence>
<dbReference type="GO" id="GO:0006631">
    <property type="term" value="P:fatty acid metabolic process"/>
    <property type="evidence" value="ECO:0007669"/>
    <property type="project" value="InterPro"/>
</dbReference>
<dbReference type="Pfam" id="PF15508">
    <property type="entry name" value="NAAA-beta"/>
    <property type="match status" value="1"/>
</dbReference>
<feature type="signal peptide" evidence="19">
    <location>
        <begin position="1"/>
        <end position="32"/>
    </location>
</feature>
<keyword evidence="12" id="KW-0865">Zymogen</keyword>
<evidence type="ECO:0000256" key="10">
    <source>
        <dbReference type="ARBA" id="ARBA00022919"/>
    </source>
</evidence>
<dbReference type="Proteomes" id="UP000095280">
    <property type="component" value="Unplaced"/>
</dbReference>
<evidence type="ECO:0000256" key="18">
    <source>
        <dbReference type="PIRSR" id="PIRSR017632-1"/>
    </source>
</evidence>
<evidence type="ECO:0000313" key="22">
    <source>
        <dbReference type="Proteomes" id="UP000095280"/>
    </source>
</evidence>
<dbReference type="PIRSF" id="PIRSF017632">
    <property type="entry name" value="Acid_ceramidase-like"/>
    <property type="match status" value="1"/>
</dbReference>
<evidence type="ECO:0000256" key="4">
    <source>
        <dbReference type="ARBA" id="ARBA00004991"/>
    </source>
</evidence>
<keyword evidence="11 17" id="KW-0443">Lipid metabolism</keyword>
<keyword evidence="15" id="KW-0458">Lysosome</keyword>
<dbReference type="GO" id="GO:0005576">
    <property type="term" value="C:extracellular region"/>
    <property type="evidence" value="ECO:0007669"/>
    <property type="project" value="UniProtKB-SubCell"/>
</dbReference>
<accession>A0A1I8HDV3</accession>
<dbReference type="InterPro" id="IPR016699">
    <property type="entry name" value="Acid_ceramidase-like"/>
</dbReference>
<dbReference type="EC" id="3.5.1.23" evidence="6"/>
<dbReference type="PANTHER" id="PTHR28583:SF1">
    <property type="entry name" value="ACID CERAMIDASE"/>
    <property type="match status" value="1"/>
</dbReference>
<keyword evidence="14" id="KW-0325">Glycoprotein</keyword>
<keyword evidence="9 17" id="KW-0378">Hydrolase</keyword>
<evidence type="ECO:0000256" key="1">
    <source>
        <dbReference type="ARBA" id="ARBA00004371"/>
    </source>
</evidence>
<evidence type="ECO:0000256" key="8">
    <source>
        <dbReference type="ARBA" id="ARBA00022729"/>
    </source>
</evidence>
<dbReference type="Pfam" id="PF02275">
    <property type="entry name" value="CBAH"/>
    <property type="match status" value="1"/>
</dbReference>
<evidence type="ECO:0000259" key="20">
    <source>
        <dbReference type="Pfam" id="PF02275"/>
    </source>
</evidence>
<evidence type="ECO:0000256" key="3">
    <source>
        <dbReference type="ARBA" id="ARBA00004760"/>
    </source>
</evidence>
<evidence type="ECO:0000256" key="11">
    <source>
        <dbReference type="ARBA" id="ARBA00023098"/>
    </source>
</evidence>
<comment type="pathway">
    <text evidence="3">Lipid metabolism; sphingolipid metabolism.</text>
</comment>
<keyword evidence="8 19" id="KW-0732">Signal</keyword>
<evidence type="ECO:0000256" key="5">
    <source>
        <dbReference type="ARBA" id="ARBA00005730"/>
    </source>
</evidence>
<proteinExistence type="inferred from homology"/>
<evidence type="ECO:0000256" key="16">
    <source>
        <dbReference type="ARBA" id="ARBA00040588"/>
    </source>
</evidence>
<feature type="domain" description="Choloylglycine hydrolase/NAAA C-terminal" evidence="20">
    <location>
        <begin position="151"/>
        <end position="341"/>
    </location>
</feature>
<sequence length="407" mass="44928">IKFSPLQPTLSTAMRLLVLSLFCLSLAAPRSAQPPPPPTAQCVADAYPPPPDTLVPTARVNLDEPPATRWRQVVAPRAAGMRALLGQFRQFLFNLTGSDSLMNIVDKEMVPLSQTLPEPFRSELDGVSALSNLSLGEVTLFNVFYELFPLCTSILAEDSSGRLFHARNMDFGLFLGWNVTNSSWIIADYLRPLLVNVEFYRGGRLVFLSSHYAGYIGVLTGLRPHQFSLSVNSRVSAKTQSLAGVVEWLLGIRDQYWLGVATRAVLENATDYGQAKQRLANWKLIAPVYFILGGAKHLEGCVITRDRAAGAADIWERAAAGNHSWYLLQTNYDHWKSPNPIDNRRGPGNACMAKKGQDEAASFSGLFNVLSSIPVLNKLTVYTALMRVDDATLVAYRRQCPDPCAPW</sequence>
<dbReference type="CDD" id="cd01903">
    <property type="entry name" value="Ntn_AC_NAAA"/>
    <property type="match status" value="1"/>
</dbReference>
<dbReference type="InterPro" id="IPR029130">
    <property type="entry name" value="Acid_ceramidase_N"/>
</dbReference>
<dbReference type="PANTHER" id="PTHR28583">
    <property type="entry name" value="ACID AMIDASE"/>
    <property type="match status" value="1"/>
</dbReference>
<comment type="pathway">
    <text evidence="4">Sphingolipid metabolism.</text>
</comment>
<comment type="subcellular location">
    <subcellularLocation>
        <location evidence="1">Lysosome</location>
    </subcellularLocation>
    <subcellularLocation>
        <location evidence="2">Secreted</location>
    </subcellularLocation>
</comment>
<keyword evidence="7" id="KW-0964">Secreted</keyword>
<evidence type="ECO:0000256" key="2">
    <source>
        <dbReference type="ARBA" id="ARBA00004613"/>
    </source>
</evidence>
<name>A0A1I8HDV3_9PLAT</name>
<dbReference type="WBParaSite" id="maker-uti_cns_0005472-snap-gene-0.4-mRNA-1">
    <property type="protein sequence ID" value="maker-uti_cns_0005472-snap-gene-0.4-mRNA-1"/>
    <property type="gene ID" value="maker-uti_cns_0005472-snap-gene-0.4"/>
</dbReference>
<feature type="chain" id="PRO_5009320101" description="Acid ceramidase" evidence="19">
    <location>
        <begin position="33"/>
        <end position="407"/>
    </location>
</feature>
<comment type="similarity">
    <text evidence="5 17">Belongs to the acid ceramidase family.</text>
</comment>
<evidence type="ECO:0000313" key="23">
    <source>
        <dbReference type="WBParaSite" id="maker-uti_cns_0005472-snap-gene-0.4-mRNA-1"/>
    </source>
</evidence>
<keyword evidence="10" id="KW-0746">Sphingolipid metabolism</keyword>
<evidence type="ECO:0000256" key="9">
    <source>
        <dbReference type="ARBA" id="ARBA00022801"/>
    </source>
</evidence>
<dbReference type="GO" id="GO:0005764">
    <property type="term" value="C:lysosome"/>
    <property type="evidence" value="ECO:0007669"/>
    <property type="project" value="UniProtKB-SubCell"/>
</dbReference>
<dbReference type="AlphaFoldDB" id="A0A1I8HDV3"/>
<organism evidence="22 23">
    <name type="scientific">Macrostomum lignano</name>
    <dbReference type="NCBI Taxonomy" id="282301"/>
    <lineage>
        <taxon>Eukaryota</taxon>
        <taxon>Metazoa</taxon>
        <taxon>Spiralia</taxon>
        <taxon>Lophotrochozoa</taxon>
        <taxon>Platyhelminthes</taxon>
        <taxon>Rhabditophora</taxon>
        <taxon>Macrostomorpha</taxon>
        <taxon>Macrostomida</taxon>
        <taxon>Macrostomidae</taxon>
        <taxon>Macrostomum</taxon>
    </lineage>
</organism>
<evidence type="ECO:0000256" key="13">
    <source>
        <dbReference type="ARBA" id="ARBA00023157"/>
    </source>
</evidence>
<dbReference type="FunFam" id="3.60.60.10:FF:000006">
    <property type="entry name" value="N-acylethanolamine-hydrolyzing acid amidase"/>
    <property type="match status" value="1"/>
</dbReference>
<dbReference type="GO" id="GO:0006665">
    <property type="term" value="P:sphingolipid metabolic process"/>
    <property type="evidence" value="ECO:0007669"/>
    <property type="project" value="UniProtKB-KW"/>
</dbReference>
<evidence type="ECO:0000256" key="7">
    <source>
        <dbReference type="ARBA" id="ARBA00022525"/>
    </source>
</evidence>
<keyword evidence="13" id="KW-1015">Disulfide bond</keyword>
<evidence type="ECO:0000256" key="19">
    <source>
        <dbReference type="SAM" id="SignalP"/>
    </source>
</evidence>
<evidence type="ECO:0000256" key="12">
    <source>
        <dbReference type="ARBA" id="ARBA00023145"/>
    </source>
</evidence>
<feature type="domain" description="Acid ceramidase N-terminal" evidence="21">
    <location>
        <begin position="55"/>
        <end position="108"/>
    </location>
</feature>
<evidence type="ECO:0000256" key="6">
    <source>
        <dbReference type="ARBA" id="ARBA00011891"/>
    </source>
</evidence>
<evidence type="ECO:0000256" key="14">
    <source>
        <dbReference type="ARBA" id="ARBA00023180"/>
    </source>
</evidence>
<feature type="active site" description="Nucleophile" evidence="18">
    <location>
        <position position="151"/>
    </location>
</feature>
<reference evidence="23" key="1">
    <citation type="submission" date="2016-11" db="UniProtKB">
        <authorList>
            <consortium name="WormBaseParasite"/>
        </authorList>
    </citation>
    <scope>IDENTIFICATION</scope>
</reference>
<dbReference type="GO" id="GO:0016020">
    <property type="term" value="C:membrane"/>
    <property type="evidence" value="ECO:0007669"/>
    <property type="project" value="GOC"/>
</dbReference>
<dbReference type="GO" id="GO:0017040">
    <property type="term" value="F:N-acylsphingosine amidohydrolase activity"/>
    <property type="evidence" value="ECO:0007669"/>
    <property type="project" value="UniProtKB-EC"/>
</dbReference>
<dbReference type="InterPro" id="IPR029132">
    <property type="entry name" value="CBAH/NAAA_C"/>
</dbReference>
<keyword evidence="22" id="KW-1185">Reference proteome</keyword>
<dbReference type="GO" id="GO:0017064">
    <property type="term" value="F:fatty acid amide hydrolase activity"/>
    <property type="evidence" value="ECO:0007669"/>
    <property type="project" value="InterPro"/>
</dbReference>
<evidence type="ECO:0000256" key="17">
    <source>
        <dbReference type="PIRNR" id="PIRNR017632"/>
    </source>
</evidence>